<protein>
    <submittedName>
        <fullName evidence="2">Uncharacterized protein</fullName>
    </submittedName>
</protein>
<evidence type="ECO:0000256" key="1">
    <source>
        <dbReference type="SAM" id="Phobius"/>
    </source>
</evidence>
<name>A0A0G0TX43_9BACT</name>
<dbReference type="Proteomes" id="UP000034881">
    <property type="component" value="Unassembled WGS sequence"/>
</dbReference>
<keyword evidence="1" id="KW-0472">Membrane</keyword>
<organism evidence="2 3">
    <name type="scientific">Candidatus Daviesbacteria bacterium GW2011_GWC2_40_12</name>
    <dbReference type="NCBI Taxonomy" id="1618431"/>
    <lineage>
        <taxon>Bacteria</taxon>
        <taxon>Candidatus Daviesiibacteriota</taxon>
    </lineage>
</organism>
<keyword evidence="1" id="KW-1133">Transmembrane helix</keyword>
<feature type="transmembrane region" description="Helical" evidence="1">
    <location>
        <begin position="64"/>
        <end position="83"/>
    </location>
</feature>
<accession>A0A0G0TX43</accession>
<keyword evidence="1" id="KW-0812">Transmembrane</keyword>
<dbReference type="EMBL" id="LBYB01000001">
    <property type="protein sequence ID" value="KKR42552.1"/>
    <property type="molecule type" value="Genomic_DNA"/>
</dbReference>
<evidence type="ECO:0000313" key="3">
    <source>
        <dbReference type="Proteomes" id="UP000034881"/>
    </source>
</evidence>
<proteinExistence type="predicted"/>
<reference evidence="2 3" key="1">
    <citation type="journal article" date="2015" name="Nature">
        <title>rRNA introns, odd ribosomes, and small enigmatic genomes across a large radiation of phyla.</title>
        <authorList>
            <person name="Brown C.T."/>
            <person name="Hug L.A."/>
            <person name="Thomas B.C."/>
            <person name="Sharon I."/>
            <person name="Castelle C.J."/>
            <person name="Singh A."/>
            <person name="Wilkins M.J."/>
            <person name="Williams K.H."/>
            <person name="Banfield J.F."/>
        </authorList>
    </citation>
    <scope>NUCLEOTIDE SEQUENCE [LARGE SCALE GENOMIC DNA]</scope>
</reference>
<sequence length="95" mass="11061">MFGFSRKRFLVTLGLSVLIWIVSNFIQLLNSNHWPAGFSLLGGSCTVTGYPFAFCLAGYEKVKILLIYLVNIAFWFWVLHFLWKWFNKGKSSFEK</sequence>
<feature type="transmembrane region" description="Helical" evidence="1">
    <location>
        <begin position="9"/>
        <end position="30"/>
    </location>
</feature>
<dbReference type="AlphaFoldDB" id="A0A0G0TX43"/>
<comment type="caution">
    <text evidence="2">The sequence shown here is derived from an EMBL/GenBank/DDBJ whole genome shotgun (WGS) entry which is preliminary data.</text>
</comment>
<gene>
    <name evidence="2" type="ORF">UT77_C0001G0003</name>
</gene>
<evidence type="ECO:0000313" key="2">
    <source>
        <dbReference type="EMBL" id="KKR42552.1"/>
    </source>
</evidence>
<feature type="transmembrane region" description="Helical" evidence="1">
    <location>
        <begin position="36"/>
        <end position="57"/>
    </location>
</feature>